<dbReference type="EMBL" id="JAAMPC010000007">
    <property type="protein sequence ID" value="KAG2301036.1"/>
    <property type="molecule type" value="Genomic_DNA"/>
</dbReference>
<name>A0A8X7V4V1_BRACI</name>
<keyword evidence="2" id="KW-1185">Reference proteome</keyword>
<proteinExistence type="predicted"/>
<dbReference type="AlphaFoldDB" id="A0A8X7V4V1"/>
<sequence length="91" mass="10306">MTDQNGHGDVLGQPDADWVADKWWLDADKWELELDASIAERENNRCLKDAAATDIGNLKEIANKNVHVKELIEKFRELIADISTWQSPCSV</sequence>
<dbReference type="OrthoDB" id="532289at2759"/>
<dbReference type="Proteomes" id="UP000886595">
    <property type="component" value="Unassembled WGS sequence"/>
</dbReference>
<comment type="caution">
    <text evidence="1">The sequence shown here is derived from an EMBL/GenBank/DDBJ whole genome shotgun (WGS) entry which is preliminary data.</text>
</comment>
<accession>A0A8X7V4V1</accession>
<evidence type="ECO:0000313" key="2">
    <source>
        <dbReference type="Proteomes" id="UP000886595"/>
    </source>
</evidence>
<protein>
    <submittedName>
        <fullName evidence="1">Uncharacterized protein</fullName>
    </submittedName>
</protein>
<organism evidence="1 2">
    <name type="scientific">Brassica carinata</name>
    <name type="common">Ethiopian mustard</name>
    <name type="synonym">Abyssinian cabbage</name>
    <dbReference type="NCBI Taxonomy" id="52824"/>
    <lineage>
        <taxon>Eukaryota</taxon>
        <taxon>Viridiplantae</taxon>
        <taxon>Streptophyta</taxon>
        <taxon>Embryophyta</taxon>
        <taxon>Tracheophyta</taxon>
        <taxon>Spermatophyta</taxon>
        <taxon>Magnoliopsida</taxon>
        <taxon>eudicotyledons</taxon>
        <taxon>Gunneridae</taxon>
        <taxon>Pentapetalae</taxon>
        <taxon>rosids</taxon>
        <taxon>malvids</taxon>
        <taxon>Brassicales</taxon>
        <taxon>Brassicaceae</taxon>
        <taxon>Brassiceae</taxon>
        <taxon>Brassica</taxon>
    </lineage>
</organism>
<evidence type="ECO:0000313" key="1">
    <source>
        <dbReference type="EMBL" id="KAG2301036.1"/>
    </source>
</evidence>
<gene>
    <name evidence="1" type="ORF">Bca52824_029687</name>
</gene>
<reference evidence="1 2" key="1">
    <citation type="submission" date="2020-02" db="EMBL/GenBank/DDBJ databases">
        <authorList>
            <person name="Ma Q."/>
            <person name="Huang Y."/>
            <person name="Song X."/>
            <person name="Pei D."/>
        </authorList>
    </citation>
    <scope>NUCLEOTIDE SEQUENCE [LARGE SCALE GENOMIC DNA]</scope>
    <source>
        <strain evidence="1">Sxm20200214</strain>
        <tissue evidence="1">Leaf</tissue>
    </source>
</reference>